<keyword evidence="2" id="KW-1185">Reference proteome</keyword>
<gene>
    <name evidence="1" type="ORF">LTR24_000686</name>
</gene>
<dbReference type="SUPFAM" id="SSF51726">
    <property type="entry name" value="UROD/MetE-like"/>
    <property type="match status" value="1"/>
</dbReference>
<name>A0ABR0KMU9_9EURO</name>
<evidence type="ECO:0000313" key="2">
    <source>
        <dbReference type="Proteomes" id="UP001345013"/>
    </source>
</evidence>
<reference evidence="1 2" key="1">
    <citation type="submission" date="2023-08" db="EMBL/GenBank/DDBJ databases">
        <title>Black Yeasts Isolated from many extreme environments.</title>
        <authorList>
            <person name="Coleine C."/>
            <person name="Stajich J.E."/>
            <person name="Selbmann L."/>
        </authorList>
    </citation>
    <scope>NUCLEOTIDE SEQUENCE [LARGE SCALE GENOMIC DNA]</scope>
    <source>
        <strain evidence="1 2">CCFEE 5885</strain>
    </source>
</reference>
<dbReference type="PANTHER" id="PTHR43844">
    <property type="entry name" value="METHIONINE SYNTHASE"/>
    <property type="match status" value="1"/>
</dbReference>
<dbReference type="EMBL" id="JAVRRG010000005">
    <property type="protein sequence ID" value="KAK5100839.1"/>
    <property type="molecule type" value="Genomic_DNA"/>
</dbReference>
<organism evidence="1 2">
    <name type="scientific">Lithohypha guttulata</name>
    <dbReference type="NCBI Taxonomy" id="1690604"/>
    <lineage>
        <taxon>Eukaryota</taxon>
        <taxon>Fungi</taxon>
        <taxon>Dikarya</taxon>
        <taxon>Ascomycota</taxon>
        <taxon>Pezizomycotina</taxon>
        <taxon>Eurotiomycetes</taxon>
        <taxon>Chaetothyriomycetidae</taxon>
        <taxon>Chaetothyriales</taxon>
        <taxon>Trichomeriaceae</taxon>
        <taxon>Lithohypha</taxon>
    </lineage>
</organism>
<dbReference type="InterPro" id="IPR002629">
    <property type="entry name" value="Met_Synth_C/arc"/>
</dbReference>
<dbReference type="Gene3D" id="3.20.20.210">
    <property type="match status" value="1"/>
</dbReference>
<dbReference type="InterPro" id="IPR038071">
    <property type="entry name" value="UROD/MetE-like_sf"/>
</dbReference>
<dbReference type="Proteomes" id="UP001345013">
    <property type="component" value="Unassembled WGS sequence"/>
</dbReference>
<evidence type="ECO:0008006" key="3">
    <source>
        <dbReference type="Google" id="ProtNLM"/>
    </source>
</evidence>
<dbReference type="CDD" id="cd03311">
    <property type="entry name" value="CIMS_C_terminal_like"/>
    <property type="match status" value="1"/>
</dbReference>
<comment type="caution">
    <text evidence="1">The sequence shown here is derived from an EMBL/GenBank/DDBJ whole genome shotgun (WGS) entry which is preliminary data.</text>
</comment>
<evidence type="ECO:0000313" key="1">
    <source>
        <dbReference type="EMBL" id="KAK5100839.1"/>
    </source>
</evidence>
<dbReference type="PANTHER" id="PTHR43844:SF2">
    <property type="entry name" value="SYNTHASE, VITAMIN-B12 INDEPENDENT, PUTATIVE (AFU_ORTHOLOGUE AFUA_3G12060)-RELATED"/>
    <property type="match status" value="1"/>
</dbReference>
<protein>
    <recommendedName>
        <fullName evidence="3">Cobalamin-independent methionine synthase MetE C-terminal/archaeal domain-containing protein</fullName>
    </recommendedName>
</protein>
<proteinExistence type="predicted"/>
<accession>A0ABR0KMU9</accession>
<sequence length="424" mass="47638">MLMLPQPSRIEEPAMAPAYRADHIGSLLRPKALLDARANKDMTKTYPAEVTEAITKAEVDAIKDALKEQTSRQIYPLTNGEYPRAIFYSGLFENLHGMTTYPALPVPEAFRTDFPTTDGLLKQFGFKTRSCIIATDKIRFNDASPPYLAEWLQFRDLLPDEKAWTKAKITIPAPSWEHVQLKPGTAYTPESGYKDDEAYFRDLATCYTKTIKALYDHGCRFVQLDDPHLTYFCDTTFLSGCAKDGTNTDDLLDLYIKVYSWILEPIKSDSKYSDLRVGMHLCRGNMAGSTHWVSGGYEKIAQKLFNDAAGIDTFYLEFDDEERAGGFEPLSCLPRGKNVVLGLVSTKVADIEDKGMLVKKVEQASNIIADAWGVDAKEARDEALAISPQCGFSSHSMGKGKGMTWDRQWEKLELLRDVAKEIWS</sequence>